<dbReference type="Proteomes" id="UP000188342">
    <property type="component" value="Unassembled WGS sequence"/>
</dbReference>
<dbReference type="PANTHER" id="PTHR22911:SF137">
    <property type="entry name" value="SOLUTE CARRIER FAMILY 35 MEMBER G2-RELATED"/>
    <property type="match status" value="1"/>
</dbReference>
<feature type="transmembrane region" description="Helical" evidence="8">
    <location>
        <begin position="180"/>
        <end position="200"/>
    </location>
</feature>
<feature type="transmembrane region" description="Helical" evidence="8">
    <location>
        <begin position="269"/>
        <end position="291"/>
    </location>
</feature>
<keyword evidence="11" id="KW-1185">Reference proteome</keyword>
<dbReference type="InterPro" id="IPR000620">
    <property type="entry name" value="EamA_dom"/>
</dbReference>
<dbReference type="SUPFAM" id="SSF103481">
    <property type="entry name" value="Multidrug resistance efflux transporter EmrE"/>
    <property type="match status" value="2"/>
</dbReference>
<feature type="domain" description="EamA" evidence="9">
    <location>
        <begin position="11"/>
        <end position="145"/>
    </location>
</feature>
<feature type="domain" description="EamA" evidence="9">
    <location>
        <begin position="152"/>
        <end position="283"/>
    </location>
</feature>
<evidence type="ECO:0000256" key="6">
    <source>
        <dbReference type="ARBA" id="ARBA00022989"/>
    </source>
</evidence>
<name>A0A1R4J2I8_9ACTN</name>
<dbReference type="InterPro" id="IPR037185">
    <property type="entry name" value="EmrE-like"/>
</dbReference>
<reference evidence="10 11" key="1">
    <citation type="submission" date="2017-02" db="EMBL/GenBank/DDBJ databases">
        <authorList>
            <person name="Peterson S.W."/>
        </authorList>
    </citation>
    <scope>NUCLEOTIDE SEQUENCE [LARGE SCALE GENOMIC DNA]</scope>
    <source>
        <strain evidence="10 11">LSP_Lj1</strain>
    </source>
</reference>
<keyword evidence="7 8" id="KW-0472">Membrane</keyword>
<keyword evidence="4" id="KW-1003">Cell membrane</keyword>
<evidence type="ECO:0000256" key="5">
    <source>
        <dbReference type="ARBA" id="ARBA00022692"/>
    </source>
</evidence>
<evidence type="ECO:0000256" key="8">
    <source>
        <dbReference type="SAM" id="Phobius"/>
    </source>
</evidence>
<dbReference type="EMBL" id="FUKQ01000018">
    <property type="protein sequence ID" value="SJN25975.1"/>
    <property type="molecule type" value="Genomic_DNA"/>
</dbReference>
<evidence type="ECO:0000259" key="9">
    <source>
        <dbReference type="Pfam" id="PF00892"/>
    </source>
</evidence>
<proteinExistence type="inferred from homology"/>
<dbReference type="NCBIfam" id="TIGR00688">
    <property type="entry name" value="rarD"/>
    <property type="match status" value="1"/>
</dbReference>
<evidence type="ECO:0000256" key="4">
    <source>
        <dbReference type="ARBA" id="ARBA00022475"/>
    </source>
</evidence>
<evidence type="ECO:0000313" key="10">
    <source>
        <dbReference type="EMBL" id="SJN25975.1"/>
    </source>
</evidence>
<feature type="transmembrane region" description="Helical" evidence="8">
    <location>
        <begin position="152"/>
        <end position="168"/>
    </location>
</feature>
<keyword evidence="3" id="KW-0813">Transport</keyword>
<feature type="transmembrane region" description="Helical" evidence="8">
    <location>
        <begin position="105"/>
        <end position="123"/>
    </location>
</feature>
<feature type="transmembrane region" description="Helical" evidence="8">
    <location>
        <begin position="76"/>
        <end position="93"/>
    </location>
</feature>
<dbReference type="Pfam" id="PF00892">
    <property type="entry name" value="EamA"/>
    <property type="match status" value="2"/>
</dbReference>
<accession>A0A1R4J2I8</accession>
<comment type="subcellular location">
    <subcellularLocation>
        <location evidence="1">Cell membrane</location>
        <topology evidence="1">Multi-pass membrane protein</topology>
    </subcellularLocation>
</comment>
<dbReference type="InterPro" id="IPR004626">
    <property type="entry name" value="RarD"/>
</dbReference>
<keyword evidence="5 8" id="KW-0812">Transmembrane</keyword>
<protein>
    <submittedName>
        <fullName evidence="10">Protein rarD</fullName>
    </submittedName>
</protein>
<evidence type="ECO:0000256" key="1">
    <source>
        <dbReference type="ARBA" id="ARBA00004651"/>
    </source>
</evidence>
<dbReference type="RefSeq" id="WP_094764081.1">
    <property type="nucleotide sequence ID" value="NZ_FUKQ01000018.1"/>
</dbReference>
<dbReference type="OrthoDB" id="369870at2"/>
<evidence type="ECO:0000256" key="7">
    <source>
        <dbReference type="ARBA" id="ARBA00023136"/>
    </source>
</evidence>
<sequence>MRTRSASQTSLFAGILCYLLWGGFPLFFPLLKPAGSLEILSGRVLFSLAFVALVLAVQRKPWGWLREVWSSGAWRLLAVAAVLIAVNWLTYIWAVNSNHVVEVSLGYFTNPLVSIALGMIFFGERMGRPGKIGCALAALGVCVIASQAWRTVWVSLLLAFSFGFYGMVKKRVKVTALQGLFLESAVLTPLALAWMAWSAGQGRAAWPHSGRVAALLVVAGIFTAVPLWLFAVAAPGIPLGTLGVLQYMTPTMQFLLGLFVFGQPVSPRFWAGLVLVWIGSVVYLAGAVLNIRRATR</sequence>
<feature type="transmembrane region" description="Helical" evidence="8">
    <location>
        <begin position="212"/>
        <end position="232"/>
    </location>
</feature>
<dbReference type="GO" id="GO:0005886">
    <property type="term" value="C:plasma membrane"/>
    <property type="evidence" value="ECO:0007669"/>
    <property type="project" value="UniProtKB-SubCell"/>
</dbReference>
<keyword evidence="6 8" id="KW-1133">Transmembrane helix</keyword>
<evidence type="ECO:0000256" key="3">
    <source>
        <dbReference type="ARBA" id="ARBA00022448"/>
    </source>
</evidence>
<comment type="similarity">
    <text evidence="2">Belongs to the EamA transporter family.</text>
</comment>
<dbReference type="STRING" id="1255658.FM114_05000"/>
<feature type="transmembrane region" description="Helical" evidence="8">
    <location>
        <begin position="37"/>
        <end position="56"/>
    </location>
</feature>
<dbReference type="PANTHER" id="PTHR22911">
    <property type="entry name" value="ACYL-MALONYL CONDENSING ENZYME-RELATED"/>
    <property type="match status" value="1"/>
</dbReference>
<organism evidence="10 11">
    <name type="scientific">Luteococcus japonicus LSP_Lj1</name>
    <dbReference type="NCBI Taxonomy" id="1255658"/>
    <lineage>
        <taxon>Bacteria</taxon>
        <taxon>Bacillati</taxon>
        <taxon>Actinomycetota</taxon>
        <taxon>Actinomycetes</taxon>
        <taxon>Propionibacteriales</taxon>
        <taxon>Propionibacteriaceae</taxon>
        <taxon>Luteococcus</taxon>
    </lineage>
</organism>
<gene>
    <name evidence="10" type="ORF">FM114_05000</name>
</gene>
<evidence type="ECO:0000313" key="11">
    <source>
        <dbReference type="Proteomes" id="UP000188342"/>
    </source>
</evidence>
<evidence type="ECO:0000256" key="2">
    <source>
        <dbReference type="ARBA" id="ARBA00007362"/>
    </source>
</evidence>
<feature type="transmembrane region" description="Helical" evidence="8">
    <location>
        <begin position="244"/>
        <end position="263"/>
    </location>
</feature>
<dbReference type="AlphaFoldDB" id="A0A1R4J2I8"/>
<feature type="transmembrane region" description="Helical" evidence="8">
    <location>
        <begin position="12"/>
        <end position="31"/>
    </location>
</feature>